<organism evidence="1 2">
    <name type="scientific">Salmonella enterica subsp. arizonae</name>
    <dbReference type="NCBI Taxonomy" id="59203"/>
    <lineage>
        <taxon>Bacteria</taxon>
        <taxon>Pseudomonadati</taxon>
        <taxon>Pseudomonadota</taxon>
        <taxon>Gammaproteobacteria</taxon>
        <taxon>Enterobacterales</taxon>
        <taxon>Enterobacteriaceae</taxon>
        <taxon>Salmonella</taxon>
    </lineage>
</organism>
<dbReference type="EMBL" id="UGXG01000002">
    <property type="protein sequence ID" value="SUG46563.1"/>
    <property type="molecule type" value="Genomic_DNA"/>
</dbReference>
<accession>A0A379T8G0</accession>
<dbReference type="SUPFAM" id="SSF55604">
    <property type="entry name" value="Glucose permease domain IIB"/>
    <property type="match status" value="1"/>
</dbReference>
<evidence type="ECO:0000313" key="1">
    <source>
        <dbReference type="EMBL" id="SUG46563.1"/>
    </source>
</evidence>
<evidence type="ECO:0000313" key="2">
    <source>
        <dbReference type="Proteomes" id="UP000254741"/>
    </source>
</evidence>
<protein>
    <submittedName>
        <fullName evidence="1">PTS system N-acetylmuramic acid transporter subunits EIIBC</fullName>
    </submittedName>
</protein>
<dbReference type="Proteomes" id="UP000254741">
    <property type="component" value="Unassembled WGS sequence"/>
</dbReference>
<dbReference type="GO" id="GO:0008982">
    <property type="term" value="F:protein-N(PI)-phosphohistidine-sugar phosphotransferase activity"/>
    <property type="evidence" value="ECO:0007669"/>
    <property type="project" value="InterPro"/>
</dbReference>
<reference evidence="1 2" key="1">
    <citation type="submission" date="2018-06" db="EMBL/GenBank/DDBJ databases">
        <authorList>
            <consortium name="Pathogen Informatics"/>
            <person name="Doyle S."/>
        </authorList>
    </citation>
    <scope>NUCLEOTIDE SEQUENCE [LARGE SCALE GENOMIC DNA]</scope>
    <source>
        <strain evidence="1 2">NCTC8297</strain>
    </source>
</reference>
<dbReference type="GO" id="GO:0009401">
    <property type="term" value="P:phosphoenolpyruvate-dependent sugar phosphotransferase system"/>
    <property type="evidence" value="ECO:0007669"/>
    <property type="project" value="InterPro"/>
</dbReference>
<proteinExistence type="predicted"/>
<sequence length="56" mass="6174">MTRLRLSVHDSTQVDPAIRTLEGVKGVVLSDNQVQVIFWPRKSPAGGRRNECAVGQ</sequence>
<name>A0A379T8G0_SALER</name>
<dbReference type="Gene3D" id="3.30.1360.60">
    <property type="entry name" value="Glucose permease domain IIB"/>
    <property type="match status" value="1"/>
</dbReference>
<gene>
    <name evidence="1" type="primary">murP_3</name>
    <name evidence="1" type="ORF">NCTC8297_01792</name>
</gene>
<dbReference type="InterPro" id="IPR036878">
    <property type="entry name" value="Glu_permease_IIB"/>
</dbReference>
<dbReference type="AlphaFoldDB" id="A0A379T8G0"/>